<organism evidence="2 3">
    <name type="scientific">Candidatus Iainarchaeum sp</name>
    <dbReference type="NCBI Taxonomy" id="3101447"/>
    <lineage>
        <taxon>Archaea</taxon>
        <taxon>Candidatus Iainarchaeota</taxon>
        <taxon>Candidatus Iainarchaeia</taxon>
        <taxon>Candidatus Iainarchaeales</taxon>
        <taxon>Candidatus Iainarchaeaceae</taxon>
        <taxon>Candidatus Iainarchaeum</taxon>
    </lineage>
</organism>
<name>A0A8T4C6Z5_9ARCH</name>
<evidence type="ECO:0000256" key="1">
    <source>
        <dbReference type="SAM" id="Phobius"/>
    </source>
</evidence>
<comment type="caution">
    <text evidence="2">The sequence shown here is derived from an EMBL/GenBank/DDBJ whole genome shotgun (WGS) entry which is preliminary data.</text>
</comment>
<feature type="transmembrane region" description="Helical" evidence="1">
    <location>
        <begin position="152"/>
        <end position="169"/>
    </location>
</feature>
<dbReference type="Proteomes" id="UP000774699">
    <property type="component" value="Unassembled WGS sequence"/>
</dbReference>
<reference evidence="2" key="1">
    <citation type="submission" date="2019-03" db="EMBL/GenBank/DDBJ databases">
        <title>Lake Tanganyika Metagenome-Assembled Genomes (MAGs).</title>
        <authorList>
            <person name="Tran P."/>
        </authorList>
    </citation>
    <scope>NUCLEOTIDE SEQUENCE</scope>
    <source>
        <strain evidence="2">M_DeepCast_50m_m2_156</strain>
    </source>
</reference>
<keyword evidence="1" id="KW-0472">Membrane</keyword>
<proteinExistence type="predicted"/>
<protein>
    <submittedName>
        <fullName evidence="2">Uncharacterized protein</fullName>
    </submittedName>
</protein>
<keyword evidence="1" id="KW-0812">Transmembrane</keyword>
<sequence length="182" mass="20714">MCVIMIPSKYRPLLLFVLSYVLLYLVYASFDFLPKWDAYGYSFLRGQPISGYAFVDPLFLGIPIVGFALMWVAISWYKKSFNDEQILSVPFALGFVVLSYASFYVTEVVYYWNNAYLVAQAQGRASPAVDSLSAAMDFVSQNFLDHLLNSPFFVLVLAALLGWFSYYLVHKVFSHTPHSTTN</sequence>
<accession>A0A8T4C6Z5</accession>
<gene>
    <name evidence="2" type="ORF">FJY86_02885</name>
</gene>
<evidence type="ECO:0000313" key="3">
    <source>
        <dbReference type="Proteomes" id="UP000774699"/>
    </source>
</evidence>
<feature type="transmembrane region" description="Helical" evidence="1">
    <location>
        <begin position="52"/>
        <end position="74"/>
    </location>
</feature>
<evidence type="ECO:0000313" key="2">
    <source>
        <dbReference type="EMBL" id="MBM3282259.1"/>
    </source>
</evidence>
<feature type="transmembrane region" description="Helical" evidence="1">
    <location>
        <begin position="86"/>
        <end position="105"/>
    </location>
</feature>
<keyword evidence="1" id="KW-1133">Transmembrane helix</keyword>
<dbReference type="AlphaFoldDB" id="A0A8T4C6Z5"/>
<dbReference type="EMBL" id="VGJJ01000019">
    <property type="protein sequence ID" value="MBM3282259.1"/>
    <property type="molecule type" value="Genomic_DNA"/>
</dbReference>